<accession>I7G5Y0</accession>
<sequence>MMQASVLPCEWQHRLRSQDSGGSPYSGGSAYPTDWGTAMAGTRIQVGVLTLQTVAGLLMEGSGERSPPVGRVTVASVHSGPGGWGCSSSADCDTVPAARRTRADVFTLSTTALLQQCRRTRPGAG</sequence>
<reference evidence="1" key="1">
    <citation type="journal article" date="2007" name="PLoS Biol.">
        <title>Rate of evolution in brain-expressed genes in humans and other primates.</title>
        <authorList>
            <person name="Wang H.-Y."/>
            <person name="Chien H.-C."/>
            <person name="Osada N."/>
            <person name="Hashimoto K."/>
            <person name="Sugano S."/>
            <person name="Gojobori T."/>
            <person name="Chou C.-K."/>
            <person name="Tsai S.-F."/>
            <person name="Wu C.-I."/>
            <person name="Shen C.-K.J."/>
        </authorList>
    </citation>
    <scope>NUCLEOTIDE SEQUENCE</scope>
</reference>
<protein>
    <submittedName>
        <fullName evidence="1">Macaca fascicularis brain cDNA, clone: QflA-18919</fullName>
    </submittedName>
</protein>
<proteinExistence type="evidence at transcript level"/>
<evidence type="ECO:0000313" key="1">
    <source>
        <dbReference type="EMBL" id="BAE89666.1"/>
    </source>
</evidence>
<organism evidence="1">
    <name type="scientific">Macaca fascicularis</name>
    <name type="common">Crab-eating macaque</name>
    <name type="synonym">Cynomolgus monkey</name>
    <dbReference type="NCBI Taxonomy" id="9541"/>
    <lineage>
        <taxon>Eukaryota</taxon>
        <taxon>Metazoa</taxon>
        <taxon>Chordata</taxon>
        <taxon>Craniata</taxon>
        <taxon>Vertebrata</taxon>
        <taxon>Euteleostomi</taxon>
        <taxon>Mammalia</taxon>
        <taxon>Eutheria</taxon>
        <taxon>Euarchontoglires</taxon>
        <taxon>Primates</taxon>
        <taxon>Haplorrhini</taxon>
        <taxon>Catarrhini</taxon>
        <taxon>Cercopithecidae</taxon>
        <taxon>Cercopithecinae</taxon>
        <taxon>Macaca</taxon>
    </lineage>
</organism>
<name>I7G5Y0_MACFA</name>
<dbReference type="AlphaFoldDB" id="I7G5Y0"/>
<dbReference type="EMBL" id="AB172604">
    <property type="protein sequence ID" value="BAE89666.1"/>
    <property type="molecule type" value="mRNA"/>
</dbReference>